<organism evidence="1 2">
    <name type="scientific">Mollisia scopiformis</name>
    <name type="common">Conifer needle endophyte fungus</name>
    <name type="synonym">Phialocephala scopiformis</name>
    <dbReference type="NCBI Taxonomy" id="149040"/>
    <lineage>
        <taxon>Eukaryota</taxon>
        <taxon>Fungi</taxon>
        <taxon>Dikarya</taxon>
        <taxon>Ascomycota</taxon>
        <taxon>Pezizomycotina</taxon>
        <taxon>Leotiomycetes</taxon>
        <taxon>Helotiales</taxon>
        <taxon>Mollisiaceae</taxon>
        <taxon>Mollisia</taxon>
    </lineage>
</organism>
<dbReference type="EMBL" id="KQ947438">
    <property type="protein sequence ID" value="KUJ07795.1"/>
    <property type="molecule type" value="Genomic_DNA"/>
</dbReference>
<name>A0A132B5V7_MOLSC</name>
<dbReference type="InParanoid" id="A0A132B5V7"/>
<keyword evidence="2" id="KW-1185">Reference proteome</keyword>
<dbReference type="GeneID" id="28826066"/>
<accession>A0A132B5V7</accession>
<sequence>MAASKNNHTLETLWKHMSTLSPTTPLGTLTEITTFFAPTGSFYLHGMTQGPSTSHASLITTLQTLQTYWKIVERKLVTHVEGEDGTIVNAMSNKLLILGKEVNGFAECEVVRFDEDARIKEYLLYCDAAAVKEAFAQKAVEEEE</sequence>
<reference evidence="1 2" key="1">
    <citation type="submission" date="2015-10" db="EMBL/GenBank/DDBJ databases">
        <title>Full genome of DAOMC 229536 Phialocephala scopiformis, a fungal endophyte of spruce producing the potent anti-insectan compound rugulosin.</title>
        <authorList>
            <consortium name="DOE Joint Genome Institute"/>
            <person name="Walker A.K."/>
            <person name="Frasz S.L."/>
            <person name="Seifert K.A."/>
            <person name="Miller J.D."/>
            <person name="Mondo S.J."/>
            <person name="Labutti K."/>
            <person name="Lipzen A."/>
            <person name="Dockter R."/>
            <person name="Kennedy M."/>
            <person name="Grigoriev I.V."/>
            <person name="Spatafora J.W."/>
        </authorList>
    </citation>
    <scope>NUCLEOTIDE SEQUENCE [LARGE SCALE GENOMIC DNA]</scope>
    <source>
        <strain evidence="1 2">CBS 120377</strain>
    </source>
</reference>
<gene>
    <name evidence="1" type="ORF">LY89DRAFT_691500</name>
</gene>
<dbReference type="KEGG" id="psco:LY89DRAFT_691500"/>
<protein>
    <recommendedName>
        <fullName evidence="3">SnoaL-like domain-containing protein</fullName>
    </recommendedName>
</protein>
<evidence type="ECO:0000313" key="1">
    <source>
        <dbReference type="EMBL" id="KUJ07795.1"/>
    </source>
</evidence>
<evidence type="ECO:0000313" key="2">
    <source>
        <dbReference type="Proteomes" id="UP000070700"/>
    </source>
</evidence>
<dbReference type="AlphaFoldDB" id="A0A132B5V7"/>
<proteinExistence type="predicted"/>
<dbReference type="RefSeq" id="XP_018062150.1">
    <property type="nucleotide sequence ID" value="XM_018216340.1"/>
</dbReference>
<dbReference type="OrthoDB" id="3775006at2759"/>
<evidence type="ECO:0008006" key="3">
    <source>
        <dbReference type="Google" id="ProtNLM"/>
    </source>
</evidence>
<dbReference type="Proteomes" id="UP000070700">
    <property type="component" value="Unassembled WGS sequence"/>
</dbReference>